<dbReference type="GO" id="GO:0005886">
    <property type="term" value="C:plasma membrane"/>
    <property type="evidence" value="ECO:0007669"/>
    <property type="project" value="TreeGrafter"/>
</dbReference>
<evidence type="ECO:0000256" key="2">
    <source>
        <dbReference type="ARBA" id="ARBA00010054"/>
    </source>
</evidence>
<evidence type="ECO:0000256" key="8">
    <source>
        <dbReference type="PROSITE-ProRule" id="PRU00090"/>
    </source>
</evidence>
<evidence type="ECO:0000256" key="6">
    <source>
        <dbReference type="ARBA" id="ARBA00022782"/>
    </source>
</evidence>
<dbReference type="SMART" id="SM00643">
    <property type="entry name" value="C345C"/>
    <property type="match status" value="1"/>
</dbReference>
<comment type="caution">
    <text evidence="13">The sequence shown here is derived from an EMBL/GenBank/DDBJ whole genome shotgun (WGS) entry which is preliminary data.</text>
</comment>
<feature type="disulfide bond" evidence="8">
    <location>
        <begin position="106"/>
        <end position="130"/>
    </location>
</feature>
<keyword evidence="6" id="KW-0221">Differentiation</keyword>
<dbReference type="PANTHER" id="PTHR11309">
    <property type="entry name" value="FRIZZLED"/>
    <property type="match status" value="1"/>
</dbReference>
<dbReference type="GO" id="GO:0042813">
    <property type="term" value="F:Wnt receptor activity"/>
    <property type="evidence" value="ECO:0007669"/>
    <property type="project" value="TreeGrafter"/>
</dbReference>
<dbReference type="Pfam" id="PF01392">
    <property type="entry name" value="Fz"/>
    <property type="match status" value="1"/>
</dbReference>
<comment type="similarity">
    <text evidence="2">Belongs to the secreted frizzled-related protein (sFRP) family.</text>
</comment>
<dbReference type="Gene3D" id="2.40.50.120">
    <property type="match status" value="1"/>
</dbReference>
<evidence type="ECO:0000313" key="13">
    <source>
        <dbReference type="EMBL" id="KAK2568412.1"/>
    </source>
</evidence>
<evidence type="ECO:0000259" key="11">
    <source>
        <dbReference type="PROSITE" id="PS50038"/>
    </source>
</evidence>
<dbReference type="GO" id="GO:0005576">
    <property type="term" value="C:extracellular region"/>
    <property type="evidence" value="ECO:0007669"/>
    <property type="project" value="UniProtKB-SubCell"/>
</dbReference>
<dbReference type="InterPro" id="IPR015526">
    <property type="entry name" value="Frizzled/SFRP"/>
</dbReference>
<dbReference type="AlphaFoldDB" id="A0AAD9VBX6"/>
<evidence type="ECO:0000259" key="12">
    <source>
        <dbReference type="PROSITE" id="PS50189"/>
    </source>
</evidence>
<sequence>MLLLTIFEVFSLITATFTILYTTASPSCEPIKIPLCQRHLPYNMTMFPNALEQLSQRHAQLKIDLFRAIVAINCSSEAGFFLCSYYLPICAPTFKTQPIRPCRSVCNKVMKECMPTIRRYKAKWPEDVNCNELPSYNNNVCVSPQSFIKSEGLASSCQCSRTRLNFQLYQKNGYRFVLKVRIHSSEMNGSERILRGRVLRILRKGLIDLKKGDTIQLYSNTTCSCPRVRRFNTDYLVAGHEDTKQRKVYLWPGSGVVETWERTWVSRFRKWERRLAATKPLELKPLRRGKKKRRKAGGVSFADPDP</sequence>
<protein>
    <submittedName>
        <fullName evidence="13">Secreted frizzled-related protein 3</fullName>
    </submittedName>
</protein>
<dbReference type="GO" id="GO:0017147">
    <property type="term" value="F:Wnt-protein binding"/>
    <property type="evidence" value="ECO:0007669"/>
    <property type="project" value="TreeGrafter"/>
</dbReference>
<dbReference type="InterPro" id="IPR036790">
    <property type="entry name" value="Frizzled_dom_sf"/>
</dbReference>
<dbReference type="EMBL" id="JARQWQ010000012">
    <property type="protein sequence ID" value="KAK2568412.1"/>
    <property type="molecule type" value="Genomic_DNA"/>
</dbReference>
<dbReference type="SUPFAM" id="SSF63501">
    <property type="entry name" value="Frizzled cysteine-rich domain"/>
    <property type="match status" value="1"/>
</dbReference>
<dbReference type="GO" id="GO:0035567">
    <property type="term" value="P:non-canonical Wnt signaling pathway"/>
    <property type="evidence" value="ECO:0007669"/>
    <property type="project" value="TreeGrafter"/>
</dbReference>
<reference evidence="13" key="1">
    <citation type="journal article" date="2023" name="G3 (Bethesda)">
        <title>Whole genome assembly and annotation of the endangered Caribbean coral Acropora cervicornis.</title>
        <authorList>
            <person name="Selwyn J.D."/>
            <person name="Vollmer S.V."/>
        </authorList>
    </citation>
    <scope>NUCLEOTIDE SEQUENCE</scope>
    <source>
        <strain evidence="13">K2</strain>
    </source>
</reference>
<dbReference type="InterPro" id="IPR001134">
    <property type="entry name" value="Netrin_domain"/>
</dbReference>
<dbReference type="PROSITE" id="PS50038">
    <property type="entry name" value="FZ"/>
    <property type="match status" value="1"/>
</dbReference>
<evidence type="ECO:0000256" key="4">
    <source>
        <dbReference type="ARBA" id="ARBA00022525"/>
    </source>
</evidence>
<keyword evidence="5" id="KW-0879">Wnt signaling pathway</keyword>
<dbReference type="Pfam" id="PF01759">
    <property type="entry name" value="NTR"/>
    <property type="match status" value="1"/>
</dbReference>
<evidence type="ECO:0000256" key="5">
    <source>
        <dbReference type="ARBA" id="ARBA00022687"/>
    </source>
</evidence>
<keyword evidence="3" id="KW-0217">Developmental protein</keyword>
<comment type="caution">
    <text evidence="8">Lacks conserved residue(s) required for the propagation of feature annotation.</text>
</comment>
<dbReference type="InterPro" id="IPR020067">
    <property type="entry name" value="Frizzled_dom"/>
</dbReference>
<evidence type="ECO:0000256" key="1">
    <source>
        <dbReference type="ARBA" id="ARBA00004613"/>
    </source>
</evidence>
<accession>A0AAD9VBX6</accession>
<evidence type="ECO:0000256" key="3">
    <source>
        <dbReference type="ARBA" id="ARBA00022473"/>
    </source>
</evidence>
<dbReference type="GO" id="GO:0030154">
    <property type="term" value="P:cell differentiation"/>
    <property type="evidence" value="ECO:0007669"/>
    <property type="project" value="UniProtKB-KW"/>
</dbReference>
<dbReference type="Gene3D" id="1.10.2000.10">
    <property type="entry name" value="Frizzled cysteine-rich domain"/>
    <property type="match status" value="1"/>
</dbReference>
<dbReference type="SMART" id="SM00063">
    <property type="entry name" value="FRI"/>
    <property type="match status" value="1"/>
</dbReference>
<comment type="subcellular location">
    <subcellularLocation>
        <location evidence="1">Secreted</location>
    </subcellularLocation>
</comment>
<feature type="domain" description="FZ" evidence="11">
    <location>
        <begin position="23"/>
        <end position="144"/>
    </location>
</feature>
<dbReference type="PROSITE" id="PS50189">
    <property type="entry name" value="NTR"/>
    <property type="match status" value="1"/>
</dbReference>
<dbReference type="InterPro" id="IPR008993">
    <property type="entry name" value="TIMP-like_OB-fold"/>
</dbReference>
<proteinExistence type="inferred from homology"/>
<keyword evidence="4" id="KW-0964">Secreted</keyword>
<evidence type="ECO:0000256" key="7">
    <source>
        <dbReference type="ARBA" id="ARBA00023157"/>
    </source>
</evidence>
<feature type="region of interest" description="Disordered" evidence="9">
    <location>
        <begin position="282"/>
        <end position="306"/>
    </location>
</feature>
<feature type="compositionally biased region" description="Basic residues" evidence="9">
    <location>
        <begin position="286"/>
        <end position="296"/>
    </location>
</feature>
<dbReference type="PANTHER" id="PTHR11309:SF47">
    <property type="entry name" value="FRIZZLED"/>
    <property type="match status" value="1"/>
</dbReference>
<gene>
    <name evidence="13" type="ORF">P5673_007442</name>
</gene>
<evidence type="ECO:0000313" key="14">
    <source>
        <dbReference type="Proteomes" id="UP001249851"/>
    </source>
</evidence>
<name>A0AAD9VBX6_ACRCE</name>
<feature type="chain" id="PRO_5042189600" evidence="10">
    <location>
        <begin position="19"/>
        <end position="306"/>
    </location>
</feature>
<keyword evidence="10" id="KW-0732">Signal</keyword>
<dbReference type="SUPFAM" id="SSF50242">
    <property type="entry name" value="TIMP-like"/>
    <property type="match status" value="1"/>
</dbReference>
<dbReference type="Proteomes" id="UP001249851">
    <property type="component" value="Unassembled WGS sequence"/>
</dbReference>
<dbReference type="GO" id="GO:0060070">
    <property type="term" value="P:canonical Wnt signaling pathway"/>
    <property type="evidence" value="ECO:0007669"/>
    <property type="project" value="TreeGrafter"/>
</dbReference>
<keyword evidence="7 8" id="KW-1015">Disulfide bond</keyword>
<reference evidence="13" key="2">
    <citation type="journal article" date="2023" name="Science">
        <title>Genomic signatures of disease resistance in endangered staghorn corals.</title>
        <authorList>
            <person name="Vollmer S.V."/>
            <person name="Selwyn J.D."/>
            <person name="Despard B.A."/>
            <person name="Roesel C.L."/>
        </authorList>
    </citation>
    <scope>NUCLEOTIDE SEQUENCE</scope>
    <source>
        <strain evidence="13">K2</strain>
    </source>
</reference>
<feature type="domain" description="NTR" evidence="12">
    <location>
        <begin position="157"/>
        <end position="280"/>
    </location>
</feature>
<evidence type="ECO:0000256" key="10">
    <source>
        <dbReference type="SAM" id="SignalP"/>
    </source>
</evidence>
<evidence type="ECO:0000256" key="9">
    <source>
        <dbReference type="SAM" id="MobiDB-lite"/>
    </source>
</evidence>
<keyword evidence="14" id="KW-1185">Reference proteome</keyword>
<dbReference type="InterPro" id="IPR018933">
    <property type="entry name" value="Netrin_module_non-TIMP"/>
</dbReference>
<feature type="signal peptide" evidence="10">
    <location>
        <begin position="1"/>
        <end position="18"/>
    </location>
</feature>
<organism evidence="13 14">
    <name type="scientific">Acropora cervicornis</name>
    <name type="common">Staghorn coral</name>
    <dbReference type="NCBI Taxonomy" id="6130"/>
    <lineage>
        <taxon>Eukaryota</taxon>
        <taxon>Metazoa</taxon>
        <taxon>Cnidaria</taxon>
        <taxon>Anthozoa</taxon>
        <taxon>Hexacorallia</taxon>
        <taxon>Scleractinia</taxon>
        <taxon>Astrocoeniina</taxon>
        <taxon>Acroporidae</taxon>
        <taxon>Acropora</taxon>
    </lineage>
</organism>